<dbReference type="FunFam" id="3.20.20.80:FF:000054">
    <property type="entry name" value="Glycogen debranching enzyme"/>
    <property type="match status" value="1"/>
</dbReference>
<dbReference type="RefSeq" id="WP_162442547.1">
    <property type="nucleotide sequence ID" value="NZ_CP048222.1"/>
</dbReference>
<protein>
    <submittedName>
        <fullName evidence="7">Glycogen debranching protein GlgX</fullName>
    </submittedName>
</protein>
<dbReference type="InterPro" id="IPR006047">
    <property type="entry name" value="GH13_cat_dom"/>
</dbReference>
<evidence type="ECO:0000313" key="8">
    <source>
        <dbReference type="Proteomes" id="UP000480178"/>
    </source>
</evidence>
<keyword evidence="3" id="KW-0809">Transit peptide</keyword>
<sequence length="750" mass="85767">MLTQASKKKKFSKKDNKLNIWIGKPYPLGATWDGDGVNFALFAENATKVELCLFHSPQDEYEFTRIRMPEQTDHVWHCYIPGLKPGQLYGYRVYGPYHPEAGLRFNPNKLLLDPYAKAISGRINWSDAMFGYPVNLEDENRHLLMDTTDSAPGMNRSVVTDGAFDWGNDKSPNIPLNESVIYEVHVKGFTATHPGIAPEIRGTYAALATPEIIDYLKSLGVTAVELLPVHHFVHDKVLVDKGLVNYWGYNTIGFFAPHAQYSSMGKLGQQVLEFKAMVKTLHKAGIEVILDVVYNHTAEGNHFGPTLSFKGVDNQAYYRLVNGTPQYYMDYTGTGNTVNMLHPRTLQLVMDSLRYWILEMHVDGFRFDLASTLARGLHEVGKLSTFLDTIHQDPVISQVKLIAEPWDIGEGGYQVGNFPVLWAEWNGKYRDCVRKFWKGDDTGVAELAYRLSGSSDLYQHNGRLPGSSINFVTAHDGFTLHDLVSYNEKHNHANGEGNNDGESHNNSWNCGTEGPTDDQEILILREKQKRNFLATLFLSQGVPMLLSGDEYGRTQFGNNNVYCQDNETSWFNWDWTPEQQDLFEFTSLMIKLRKEHPVLHRRKFFHGREIQGTNIRDIRWMRSDGKDMTRKEWHTSHTRCLGMVLNGQVMSEFDERGRRIKDDVFLVLVNSYWEPIPFTVPARPLNSSWEVLVDTHRNVKEGEGDIIAFREAYELQPRSLVLMRQIRPEKNVQTHTLNGKAKKPKKTLKK</sequence>
<feature type="region of interest" description="Disordered" evidence="5">
    <location>
        <begin position="489"/>
        <end position="512"/>
    </location>
</feature>
<keyword evidence="4" id="KW-0326">Glycosidase</keyword>
<keyword evidence="2" id="KW-0378">Hydrolase</keyword>
<reference evidence="7 8" key="1">
    <citation type="submission" date="2020-01" db="EMBL/GenBank/DDBJ databases">
        <authorList>
            <person name="Kim M.K."/>
        </authorList>
    </citation>
    <scope>NUCLEOTIDE SEQUENCE [LARGE SCALE GENOMIC DNA]</scope>
    <source>
        <strain evidence="7 8">172606-1</strain>
    </source>
</reference>
<dbReference type="Gene3D" id="2.60.40.1180">
    <property type="entry name" value="Golgi alpha-mannosidase II"/>
    <property type="match status" value="1"/>
</dbReference>
<dbReference type="InterPro" id="IPR004193">
    <property type="entry name" value="Glyco_hydro_13_N"/>
</dbReference>
<name>A0A6C0GFE7_9BACT</name>
<dbReference type="Gene3D" id="3.20.20.80">
    <property type="entry name" value="Glycosidases"/>
    <property type="match status" value="1"/>
</dbReference>
<dbReference type="GO" id="GO:0005980">
    <property type="term" value="P:glycogen catabolic process"/>
    <property type="evidence" value="ECO:0007669"/>
    <property type="project" value="InterPro"/>
</dbReference>
<accession>A0A6C0GFE7</accession>
<dbReference type="Gene3D" id="2.60.40.10">
    <property type="entry name" value="Immunoglobulins"/>
    <property type="match status" value="1"/>
</dbReference>
<feature type="compositionally biased region" description="Basic residues" evidence="5">
    <location>
        <begin position="740"/>
        <end position="750"/>
    </location>
</feature>
<dbReference type="SUPFAM" id="SSF81296">
    <property type="entry name" value="E set domains"/>
    <property type="match status" value="1"/>
</dbReference>
<dbReference type="Pfam" id="PF00128">
    <property type="entry name" value="Alpha-amylase"/>
    <property type="match status" value="1"/>
</dbReference>
<dbReference type="Proteomes" id="UP000480178">
    <property type="component" value="Chromosome"/>
</dbReference>
<organism evidence="7 8">
    <name type="scientific">Rhodocytophaga rosea</name>
    <dbReference type="NCBI Taxonomy" id="2704465"/>
    <lineage>
        <taxon>Bacteria</taxon>
        <taxon>Pseudomonadati</taxon>
        <taxon>Bacteroidota</taxon>
        <taxon>Cytophagia</taxon>
        <taxon>Cytophagales</taxon>
        <taxon>Rhodocytophagaceae</taxon>
        <taxon>Rhodocytophaga</taxon>
    </lineage>
</organism>
<evidence type="ECO:0000256" key="5">
    <source>
        <dbReference type="SAM" id="MobiDB-lite"/>
    </source>
</evidence>
<dbReference type="InterPro" id="IPR013783">
    <property type="entry name" value="Ig-like_fold"/>
</dbReference>
<dbReference type="InterPro" id="IPR013780">
    <property type="entry name" value="Glyco_hydro_b"/>
</dbReference>
<dbReference type="InterPro" id="IPR014756">
    <property type="entry name" value="Ig_E-set"/>
</dbReference>
<dbReference type="CDD" id="cd02856">
    <property type="entry name" value="E_set_GDE_Isoamylase_N"/>
    <property type="match status" value="1"/>
</dbReference>
<dbReference type="EMBL" id="CP048222">
    <property type="protein sequence ID" value="QHT66493.1"/>
    <property type="molecule type" value="Genomic_DNA"/>
</dbReference>
<dbReference type="InterPro" id="IPR044505">
    <property type="entry name" value="GlgX_Isoamylase_N_E_set"/>
</dbReference>
<evidence type="ECO:0000256" key="1">
    <source>
        <dbReference type="ARBA" id="ARBA00008061"/>
    </source>
</evidence>
<dbReference type="InterPro" id="IPR011837">
    <property type="entry name" value="Glycogen_debranch_GlgX"/>
</dbReference>
<evidence type="ECO:0000256" key="3">
    <source>
        <dbReference type="ARBA" id="ARBA00022946"/>
    </source>
</evidence>
<dbReference type="SUPFAM" id="SSF51011">
    <property type="entry name" value="Glycosyl hydrolase domain"/>
    <property type="match status" value="1"/>
</dbReference>
<dbReference type="InterPro" id="IPR017853">
    <property type="entry name" value="GH"/>
</dbReference>
<dbReference type="PANTHER" id="PTHR43002">
    <property type="entry name" value="GLYCOGEN DEBRANCHING ENZYME"/>
    <property type="match status" value="1"/>
</dbReference>
<evidence type="ECO:0000313" key="7">
    <source>
        <dbReference type="EMBL" id="QHT66493.1"/>
    </source>
</evidence>
<dbReference type="SMART" id="SM00642">
    <property type="entry name" value="Aamy"/>
    <property type="match status" value="1"/>
</dbReference>
<feature type="region of interest" description="Disordered" evidence="5">
    <location>
        <begin position="731"/>
        <end position="750"/>
    </location>
</feature>
<evidence type="ECO:0000256" key="2">
    <source>
        <dbReference type="ARBA" id="ARBA00022801"/>
    </source>
</evidence>
<evidence type="ECO:0000256" key="4">
    <source>
        <dbReference type="ARBA" id="ARBA00023295"/>
    </source>
</evidence>
<dbReference type="AlphaFoldDB" id="A0A6C0GFE7"/>
<gene>
    <name evidence="7" type="primary">glgX</name>
    <name evidence="7" type="ORF">GXP67_07395</name>
</gene>
<dbReference type="NCBIfam" id="TIGR02100">
    <property type="entry name" value="glgX_debranch"/>
    <property type="match status" value="1"/>
</dbReference>
<dbReference type="KEGG" id="rhoz:GXP67_07395"/>
<evidence type="ECO:0000259" key="6">
    <source>
        <dbReference type="SMART" id="SM00642"/>
    </source>
</evidence>
<dbReference type="SUPFAM" id="SSF51445">
    <property type="entry name" value="(Trans)glycosidases"/>
    <property type="match status" value="1"/>
</dbReference>
<dbReference type="CDD" id="cd11326">
    <property type="entry name" value="AmyAc_Glg_debranch"/>
    <property type="match status" value="1"/>
</dbReference>
<proteinExistence type="inferred from homology"/>
<dbReference type="Pfam" id="PF02922">
    <property type="entry name" value="CBM_48"/>
    <property type="match status" value="1"/>
</dbReference>
<comment type="similarity">
    <text evidence="1">Belongs to the glycosyl hydrolase 13 family.</text>
</comment>
<feature type="domain" description="Glycosyl hydrolase family 13 catalytic" evidence="6">
    <location>
        <begin position="183"/>
        <end position="593"/>
    </location>
</feature>
<keyword evidence="8" id="KW-1185">Reference proteome</keyword>
<dbReference type="GO" id="GO:0004135">
    <property type="term" value="F:amylo-alpha-1,6-glucosidase activity"/>
    <property type="evidence" value="ECO:0007669"/>
    <property type="project" value="InterPro"/>
</dbReference>